<dbReference type="EMBL" id="NDXJ01000009">
    <property type="protein sequence ID" value="OSP89357.1"/>
    <property type="molecule type" value="Genomic_DNA"/>
</dbReference>
<dbReference type="InterPro" id="IPR016024">
    <property type="entry name" value="ARM-type_fold"/>
</dbReference>
<accession>A0A1X4JKQ2</accession>
<evidence type="ECO:0000313" key="10">
    <source>
        <dbReference type="Proteomes" id="UP000193588"/>
    </source>
</evidence>
<evidence type="ECO:0000313" key="9">
    <source>
        <dbReference type="EMBL" id="OSP89357.1"/>
    </source>
</evidence>
<evidence type="ECO:0000259" key="8">
    <source>
        <dbReference type="Pfam" id="PF00746"/>
    </source>
</evidence>
<dbReference type="InterPro" id="IPR019931">
    <property type="entry name" value="LPXTG_anchor"/>
</dbReference>
<dbReference type="Gene3D" id="2.60.120.200">
    <property type="match status" value="1"/>
</dbReference>
<feature type="compositionally biased region" description="Low complexity" evidence="6">
    <location>
        <begin position="227"/>
        <end position="241"/>
    </location>
</feature>
<keyword evidence="5" id="KW-0175">Coiled coil</keyword>
<comment type="caution">
    <text evidence="9">The sequence shown here is derived from an EMBL/GenBank/DDBJ whole genome shotgun (WGS) entry which is preliminary data.</text>
</comment>
<dbReference type="Gene3D" id="2.60.40.10">
    <property type="entry name" value="Immunoglobulins"/>
    <property type="match status" value="1"/>
</dbReference>
<keyword evidence="7" id="KW-1133">Transmembrane helix</keyword>
<keyword evidence="2" id="KW-0964">Secreted</keyword>
<proteinExistence type="predicted"/>
<keyword evidence="7" id="KW-0812">Transmembrane</keyword>
<dbReference type="RefSeq" id="WP_085639131.1">
    <property type="nucleotide sequence ID" value="NZ_NDXJ01000009.1"/>
</dbReference>
<evidence type="ECO:0000256" key="4">
    <source>
        <dbReference type="ARBA" id="ARBA00023088"/>
    </source>
</evidence>
<dbReference type="NCBIfam" id="TIGR01167">
    <property type="entry name" value="LPXTG_anchor"/>
    <property type="match status" value="1"/>
</dbReference>
<dbReference type="InterPro" id="IPR013783">
    <property type="entry name" value="Ig-like_fold"/>
</dbReference>
<sequence length="2854" mass="289370">MKENIVADARLRKMAEDGGGKKWLIRGAATLAMLGGIAAAPQTDTVTERVDDLVQSVLQMAIAPAEAATVSGVTIDNAKEVPSRTTTSSGDKTADYLVKGSAYYQSNNSSGKTTWYGLSNGQNQTGLVVYNTALDTSKDFTASGAFYMANYGSGAADYNGILLSSILPDSLGSGTGGGGLGITGIKNAISFGIDMYNNGSTYKDASGTYPMVGIRTTDSSGNLTQATSDSSLTSGSGVSSVPASNAPSGIGSGDGAAWTIKYTASNKTLTFSLGGKVTKTMTINTTTMPYLSFALIGSAGDKSTEMTSSVAQVSGTKASMTVPVTYKDTAGNVLKTGTTLAVGDGQSVGINNASPKASSDTYSYDAPKITGYNISSANDITVKVGSGTTPSLNLVYAPALQEATVTTSGLVGNSASGNGTTTYKGTTGGTISISDSSLTKAGYTYKVTAPDGQTYDTMAAALAAGTNGKYDATDNASTATTDSQQQAFKVVYTAQPQTAEFAYTGATPQSGSPTTLTGTSDGAIANTALYAPAGYKIDTAATTLASGVSLSMATDQRSATIYGNFDTDTATNQKSTIVFAPLTQTAQIDQVVNGAKSTVETKTGGSNSAIAFSATDSSLAKTGYTYKVTGPNGQVYDTLDAALKANPNYDTTNATDTDGSPQIFTVSYTDTQAPAITTGKDTFNVTTGAGVTAADFLAGVNAQTSDNQMAGDVKVTSNYDSVVKDEPGTYTVTITATDASGLQTTKQVTVVVTETSPYDQESAVASAAAALESTSRDATKTSADVQAAQDALNQALADAKTARETANSNAAAAITNATTQDVATDDAVAQAITAVQTAQANAAANTGTTQAIVDATTALEKAVAVASAQAIVTNPVSQEPDVKTAQSDLDTVLNNPDATAAEIATARDALKQAVADAVTDRDAAKDTAATANNAAATSAAAQDQAVIDAQDKLAQAIAAADGNSGTTQAILDAVAELNTAVTTAEKAQETARAAAAAAVAAMTPVSNEANVLAAAKSLKEILDNENATAAEIEAKTTALTDVVDSAKEARDTQVTAANNAVTAAEAGDNANDQGVKDAIATLQQVVSDATNEATNTDLGHIALTQDIADAMTKLADAISQAQSDRAAAVEQATDAMTADNTTPVSLEDDTASAKATLQAVLDDPTATAADITDAINDFKNAIDDVRDDRQVVDEAAADALTAATNSGYADEQAVQQAMQDLQDVRDQAAADGATSADITAAQTALENALAAAKSTQDQAISDAQAIATNPVTNEPEVVAATQKLADLVAEAADGGDVSTADIVAAGQAITAAVAAAESERDDANDAAQTTITDAQATNQAAEPGVTAAISHLQDLLTQAANDDPNALTADIIAATAAVKQAVQDAAQAQQDARDAANAVDTAPVSSEQSVVDAKSELAKVVGDPTATVAEINAAQQALEDAVNDEKAKRDTTNEAAEAALTTASNSDQADEPAVIAAQNALQQAQANAANDAGTTAEIADATKALTDAIAQAKADQQTARDAAAAVDTAPVSNESGVKAAQTALDKVLADTGATVKEIEDATNALENAVDAANSDREAANTKADSAKLTAAGTAQANEPGVQAAIANLTALQNQAATDDAGALTQDILDAITALQDAVTDAAGDQQEARLAADNALAQTKPVSHESATQDAMTKLQTLLADDSATTADIQAATKALSQAVSDDTKVRTAANTAAASEIASAQNSTAANDATVRDAVQALQDAVKTAASDSSDAVTQDILDRISDLKAAVTAAEQAQETKRSEATAILADDSETQPVTYEQATADAKVALQQVIDNPLATAADLQTAIDQYRDTATATRAVRDDAMTAGSDAVTSAQNSDQSGDDRVVTAIQNLQQVMATAASDSPDALTADIEAAISAVKQAQVDAAKSRAEAADLATAALQQTGPVTNEADVATARTNLQTLIDDPTSTEQDLKNAMTELATAVTAAKTDRTTTNNEANKAITTATNGDQSAAPAVQTAIQNLKDVMATAASDSPDALTADIATATAALQQAVADEDAAQETARATAATALSETAPVSNETTVASKINALQNVLQDPKATAAQITTAVTALQSAVQTDTGTRNTADDDAATAIADAENSSLQNEPQIENAIKNLTAIRERAAADSSASLTADIIAATDALRQAMTDVAQYQADARADAAEAQQATTTDGTTVHPEIETSKAVSEDTQNALTEAVKALNDALNNPDTPYADIKTATDAVFEAGGKVLTEAATPYSDNATVESALATMQTTLADPDATAAEKHAAMDSLRATFADAVAALTDAKTAAEDALSKTAPVSNETAVKDTADKLQSLLADPTATKTAIEDATKALNQAVADANTARDAANQAADNLADQAQQSAGSGDPAVVAALAKLQKVQAAAAADSPDALTQDIAAATQALQQALDAVNSARDAANDAIAQAKPVSYESAVAAAIKHLRQALADPATSTADLAKAVNALKTATQAAKSDRDAANQAADAMRQAATKTGQNDPAVQAAVTKLADLQQLAAADNQDALTADIKAATDALKVAMQAVDDVRTAADTLLGQTKPVSHEGAVADASKQLRVLLAGNAAEGDIKSAMQALQTALDKTKPARQQAQSQATDLLTQVQNSPVRNEPAVQEMMQRLQAVMAAADQDDPKALTQDILNAMQDLQTAFNNARAARDTANQDATALKNSVPADMADTIKDAWNHLADVQAKASRGEATTADVVAATKALADAIGQNNGIVSGPQARQAQQNAELATLGATYQPTMTTLPAAVQAGYTAIPSGYLPYTGAGVLPYTATGRTLADGTANRVLPDTGQDTMSYLTAIGVFLFASNLFMLFVARRKREAEEN</sequence>
<keyword evidence="3" id="KW-0732">Signal</keyword>
<organism evidence="9 10">
    <name type="scientific">Weissella cibaria</name>
    <dbReference type="NCBI Taxonomy" id="137591"/>
    <lineage>
        <taxon>Bacteria</taxon>
        <taxon>Bacillati</taxon>
        <taxon>Bacillota</taxon>
        <taxon>Bacilli</taxon>
        <taxon>Lactobacillales</taxon>
        <taxon>Lactobacillaceae</taxon>
        <taxon>Weissella</taxon>
    </lineage>
</organism>
<dbReference type="Pfam" id="PF00746">
    <property type="entry name" value="Gram_pos_anchor"/>
    <property type="match status" value="1"/>
</dbReference>
<protein>
    <recommendedName>
        <fullName evidence="8">Gram-positive cocci surface proteins LPxTG domain-containing protein</fullName>
    </recommendedName>
</protein>
<evidence type="ECO:0000256" key="6">
    <source>
        <dbReference type="SAM" id="MobiDB-lite"/>
    </source>
</evidence>
<keyword evidence="7" id="KW-0472">Membrane</keyword>
<evidence type="ECO:0000256" key="1">
    <source>
        <dbReference type="ARBA" id="ARBA00022512"/>
    </source>
</evidence>
<gene>
    <name evidence="9" type="ORF">B9D04_07295</name>
</gene>
<keyword evidence="4" id="KW-0572">Peptidoglycan-anchor</keyword>
<feature type="domain" description="Gram-positive cocci surface proteins LPxTG" evidence="8">
    <location>
        <begin position="2812"/>
        <end position="2850"/>
    </location>
</feature>
<feature type="coiled-coil region" evidence="5">
    <location>
        <begin position="2343"/>
        <end position="2374"/>
    </location>
</feature>
<feature type="coiled-coil region" evidence="5">
    <location>
        <begin position="2412"/>
        <end position="2439"/>
    </location>
</feature>
<feature type="region of interest" description="Disordered" evidence="6">
    <location>
        <begin position="220"/>
        <end position="246"/>
    </location>
</feature>
<feature type="transmembrane region" description="Helical" evidence="7">
    <location>
        <begin position="2824"/>
        <end position="2845"/>
    </location>
</feature>
<reference evidence="9 10" key="1">
    <citation type="submission" date="2017-04" db="EMBL/GenBank/DDBJ databases">
        <title>The genome sequence of Weissella cibaria isolated from wild Drosophila.</title>
        <authorList>
            <person name="Ricks N.J."/>
            <person name="Carroll C."/>
            <person name="Walters A."/>
            <person name="Newell P.D."/>
            <person name="Chaston J.M."/>
        </authorList>
    </citation>
    <scope>NUCLEOTIDE SEQUENCE [LARGE SCALE GENOMIC DNA]</scope>
    <source>
        <strain evidence="9 10">DmW_103</strain>
    </source>
</reference>
<evidence type="ECO:0000256" key="2">
    <source>
        <dbReference type="ARBA" id="ARBA00022525"/>
    </source>
</evidence>
<feature type="coiled-coil region" evidence="5">
    <location>
        <begin position="1555"/>
        <end position="1582"/>
    </location>
</feature>
<keyword evidence="1" id="KW-0134">Cell wall</keyword>
<dbReference type="Proteomes" id="UP000193588">
    <property type="component" value="Unassembled WGS sequence"/>
</dbReference>
<evidence type="ECO:0000256" key="5">
    <source>
        <dbReference type="SAM" id="Coils"/>
    </source>
</evidence>
<dbReference type="SUPFAM" id="SSF48371">
    <property type="entry name" value="ARM repeat"/>
    <property type="match status" value="1"/>
</dbReference>
<name>A0A1X4JKQ2_9LACO</name>
<evidence type="ECO:0000256" key="3">
    <source>
        <dbReference type="ARBA" id="ARBA00022729"/>
    </source>
</evidence>
<evidence type="ECO:0000256" key="7">
    <source>
        <dbReference type="SAM" id="Phobius"/>
    </source>
</evidence>